<keyword evidence="3" id="KW-1185">Reference proteome</keyword>
<dbReference type="AlphaFoldDB" id="A0A177CG79"/>
<organism evidence="2 3">
    <name type="scientific">Paraphaeosphaeria sporulosa</name>
    <dbReference type="NCBI Taxonomy" id="1460663"/>
    <lineage>
        <taxon>Eukaryota</taxon>
        <taxon>Fungi</taxon>
        <taxon>Dikarya</taxon>
        <taxon>Ascomycota</taxon>
        <taxon>Pezizomycotina</taxon>
        <taxon>Dothideomycetes</taxon>
        <taxon>Pleosporomycetidae</taxon>
        <taxon>Pleosporales</taxon>
        <taxon>Massarineae</taxon>
        <taxon>Didymosphaeriaceae</taxon>
        <taxon>Paraphaeosphaeria</taxon>
    </lineage>
</organism>
<evidence type="ECO:0000313" key="2">
    <source>
        <dbReference type="EMBL" id="OAG06603.1"/>
    </source>
</evidence>
<sequence>MFASSLLFCTKLPTHNPATATSAPYRAHHQLATSCARLCLRQWSLVTMSQHSAATPRQPRAAASRMSKKLSY</sequence>
<dbReference type="Proteomes" id="UP000077069">
    <property type="component" value="Unassembled WGS sequence"/>
</dbReference>
<proteinExistence type="predicted"/>
<gene>
    <name evidence="2" type="ORF">CC84DRAFT_1162960</name>
</gene>
<dbReference type="GeneID" id="28761623"/>
<name>A0A177CG79_9PLEO</name>
<dbReference type="RefSeq" id="XP_018036968.1">
    <property type="nucleotide sequence ID" value="XM_018178137.1"/>
</dbReference>
<accession>A0A177CG79</accession>
<reference evidence="2 3" key="1">
    <citation type="submission" date="2016-05" db="EMBL/GenBank/DDBJ databases">
        <title>Comparative analysis of secretome profiles of manganese(II)-oxidizing ascomycete fungi.</title>
        <authorList>
            <consortium name="DOE Joint Genome Institute"/>
            <person name="Zeiner C.A."/>
            <person name="Purvine S.O."/>
            <person name="Zink E.M."/>
            <person name="Wu S."/>
            <person name="Pasa-Tolic L."/>
            <person name="Chaput D.L."/>
            <person name="Haridas S."/>
            <person name="Grigoriev I.V."/>
            <person name="Santelli C.M."/>
            <person name="Hansel C.M."/>
        </authorList>
    </citation>
    <scope>NUCLEOTIDE SEQUENCE [LARGE SCALE GENOMIC DNA]</scope>
    <source>
        <strain evidence="2 3">AP3s5-JAC2a</strain>
    </source>
</reference>
<protein>
    <submittedName>
        <fullName evidence="2">Uncharacterized protein</fullName>
    </submittedName>
</protein>
<evidence type="ECO:0000256" key="1">
    <source>
        <dbReference type="SAM" id="MobiDB-lite"/>
    </source>
</evidence>
<dbReference type="InParanoid" id="A0A177CG79"/>
<feature type="region of interest" description="Disordered" evidence="1">
    <location>
        <begin position="51"/>
        <end position="72"/>
    </location>
</feature>
<evidence type="ECO:0000313" key="3">
    <source>
        <dbReference type="Proteomes" id="UP000077069"/>
    </source>
</evidence>
<dbReference type="EMBL" id="KV441551">
    <property type="protein sequence ID" value="OAG06603.1"/>
    <property type="molecule type" value="Genomic_DNA"/>
</dbReference>